<proteinExistence type="predicted"/>
<dbReference type="GO" id="GO:0005634">
    <property type="term" value="C:nucleus"/>
    <property type="evidence" value="ECO:0007669"/>
    <property type="project" value="UniProtKB-SubCell"/>
</dbReference>
<dbReference type="PROSITE" id="PS51821">
    <property type="entry name" value="VELVET"/>
    <property type="match status" value="1"/>
</dbReference>
<reference evidence="7" key="1">
    <citation type="journal article" date="2022" name="G3 (Bethesda)">
        <title>High quality genome of the basidiomycete yeast Dioszegia hungarica PDD-24b-2 isolated from cloud water.</title>
        <authorList>
            <person name="Jarrige D."/>
            <person name="Haridas S."/>
            <person name="Bleykasten-Grosshans C."/>
            <person name="Joly M."/>
            <person name="Nadalig T."/>
            <person name="Sancelme M."/>
            <person name="Vuilleumier S."/>
            <person name="Grigoriev I.V."/>
            <person name="Amato P."/>
            <person name="Bringel F."/>
        </authorList>
    </citation>
    <scope>NUCLEOTIDE SEQUENCE</scope>
    <source>
        <strain evidence="7">PDD-24b-2</strain>
    </source>
</reference>
<keyword evidence="2" id="KW-0805">Transcription regulation</keyword>
<feature type="region of interest" description="Disordered" evidence="5">
    <location>
        <begin position="601"/>
        <end position="623"/>
    </location>
</feature>
<evidence type="ECO:0000256" key="4">
    <source>
        <dbReference type="ARBA" id="ARBA00023242"/>
    </source>
</evidence>
<evidence type="ECO:0000256" key="5">
    <source>
        <dbReference type="SAM" id="MobiDB-lite"/>
    </source>
</evidence>
<feature type="compositionally biased region" description="Acidic residues" evidence="5">
    <location>
        <begin position="66"/>
        <end position="84"/>
    </location>
</feature>
<evidence type="ECO:0000256" key="1">
    <source>
        <dbReference type="ARBA" id="ARBA00004123"/>
    </source>
</evidence>
<dbReference type="InterPro" id="IPR037525">
    <property type="entry name" value="Velvet_dom"/>
</dbReference>
<dbReference type="Proteomes" id="UP001164286">
    <property type="component" value="Unassembled WGS sequence"/>
</dbReference>
<evidence type="ECO:0000256" key="3">
    <source>
        <dbReference type="ARBA" id="ARBA00023163"/>
    </source>
</evidence>
<dbReference type="GeneID" id="77730497"/>
<comment type="subcellular location">
    <subcellularLocation>
        <location evidence="1">Nucleus</location>
    </subcellularLocation>
</comment>
<dbReference type="PANTHER" id="PTHR33572:SF3">
    <property type="entry name" value="VELVET COMPLEX SUBUNIT B"/>
    <property type="match status" value="1"/>
</dbReference>
<feature type="compositionally biased region" description="Acidic residues" evidence="5">
    <location>
        <begin position="612"/>
        <end position="623"/>
    </location>
</feature>
<dbReference type="Gene3D" id="2.60.40.3960">
    <property type="entry name" value="Velvet domain"/>
    <property type="match status" value="2"/>
</dbReference>
<accession>A0AA38H1V5</accession>
<evidence type="ECO:0000259" key="6">
    <source>
        <dbReference type="PROSITE" id="PS51821"/>
    </source>
</evidence>
<feature type="region of interest" description="Disordered" evidence="5">
    <location>
        <begin position="444"/>
        <end position="499"/>
    </location>
</feature>
<dbReference type="EMBL" id="JAKWFO010000014">
    <property type="protein sequence ID" value="KAI9632530.1"/>
    <property type="molecule type" value="Genomic_DNA"/>
</dbReference>
<name>A0AA38H1V5_9TREE</name>
<keyword evidence="8" id="KW-1185">Reference proteome</keyword>
<feature type="region of interest" description="Disordered" evidence="5">
    <location>
        <begin position="1"/>
        <end position="87"/>
    </location>
</feature>
<keyword evidence="3" id="KW-0804">Transcription</keyword>
<feature type="compositionally biased region" description="Low complexity" evidence="5">
    <location>
        <begin position="380"/>
        <end position="392"/>
    </location>
</feature>
<feature type="compositionally biased region" description="Polar residues" evidence="5">
    <location>
        <begin position="448"/>
        <end position="470"/>
    </location>
</feature>
<feature type="compositionally biased region" description="Acidic residues" evidence="5">
    <location>
        <begin position="481"/>
        <end position="491"/>
    </location>
</feature>
<dbReference type="PANTHER" id="PTHR33572">
    <property type="entry name" value="SPORE DEVELOPMENT REGULATOR VOSA"/>
    <property type="match status" value="1"/>
</dbReference>
<feature type="compositionally biased region" description="Low complexity" evidence="5">
    <location>
        <begin position="332"/>
        <end position="353"/>
    </location>
</feature>
<gene>
    <name evidence="7" type="ORF">MKK02DRAFT_40834</name>
</gene>
<feature type="region of interest" description="Disordered" evidence="5">
    <location>
        <begin position="278"/>
        <end position="414"/>
    </location>
</feature>
<dbReference type="InterPro" id="IPR038491">
    <property type="entry name" value="Velvet_dom_sf"/>
</dbReference>
<protein>
    <submittedName>
        <fullName evidence="7">Velvet factor</fullName>
    </submittedName>
</protein>
<dbReference type="InterPro" id="IPR021740">
    <property type="entry name" value="Velvet"/>
</dbReference>
<dbReference type="Pfam" id="PF11754">
    <property type="entry name" value="Velvet"/>
    <property type="match status" value="1"/>
</dbReference>
<organism evidence="7 8">
    <name type="scientific">Dioszegia hungarica</name>
    <dbReference type="NCBI Taxonomy" id="4972"/>
    <lineage>
        <taxon>Eukaryota</taxon>
        <taxon>Fungi</taxon>
        <taxon>Dikarya</taxon>
        <taxon>Basidiomycota</taxon>
        <taxon>Agaricomycotina</taxon>
        <taxon>Tremellomycetes</taxon>
        <taxon>Tremellales</taxon>
        <taxon>Bulleribasidiaceae</taxon>
        <taxon>Dioszegia</taxon>
    </lineage>
</organism>
<feature type="compositionally biased region" description="Polar residues" evidence="5">
    <location>
        <begin position="354"/>
        <end position="374"/>
    </location>
</feature>
<sequence length="623" mass="66604">MSGSPSYHRSPPAEEEEDSPRSKRRRVGPSPTPLFDQSAEPGPSRLRSEPRRIPSHSPSGQSSADADADGEDISGSEEDEEEDSSAGGWSYELVVIQHPQRARACGFGDKDRRPLSPPPILRLYIRTASGRLVPPDKIPTHTLMVMVDLWSADSTQQRNVVMHPSSSSAGRPVSPLPAPGATPAMVEAETTSRPTTADRPLTSHYPTTGWGWSEAPLPRIPAGQSTGPSPHTRMTGSVQIQDHLPVPSYPDYSQPRPASSPIPSHHYHLAPLAAFNSPRPLTAPSSTLRPLHTGPTPRSGSIHLPPLSTITENLPPASPITMTIHTVRDSSGRPTTATTTTSYGTGRPSTSTSEWTTNASRPSWSTESSRQATDYSFGRTSTSTWNTSSTSSDGAERERPVITGWPPPRTSSLAAMTSPQFAPLTPRPASSGQAWSRGVEHSVLPVRPSTSGHPTSSRFRNTPASRSTSGLVPAPLATSLPEEESEDEEDSSTPTGGGNFSRVLVGSVCAICQRLTDENGNEGLFFFTHDLAVRTEGTFRLKFSLSDLSSLLGGQMQPGDGSAVLAQAISDPFSVHSAKKFPGVIPTTELTRLFASQHVRLPTRQKRKAGTEGEEGDEDEEGG</sequence>
<feature type="region of interest" description="Disordered" evidence="5">
    <location>
        <begin position="242"/>
        <end position="265"/>
    </location>
</feature>
<evidence type="ECO:0000256" key="2">
    <source>
        <dbReference type="ARBA" id="ARBA00023015"/>
    </source>
</evidence>
<evidence type="ECO:0000313" key="7">
    <source>
        <dbReference type="EMBL" id="KAI9632530.1"/>
    </source>
</evidence>
<evidence type="ECO:0000313" key="8">
    <source>
        <dbReference type="Proteomes" id="UP001164286"/>
    </source>
</evidence>
<comment type="caution">
    <text evidence="7">The sequence shown here is derived from an EMBL/GenBank/DDBJ whole genome shotgun (WGS) entry which is preliminary data.</text>
</comment>
<dbReference type="RefSeq" id="XP_052942307.1">
    <property type="nucleotide sequence ID" value="XM_053091292.1"/>
</dbReference>
<dbReference type="AlphaFoldDB" id="A0AA38H1V5"/>
<feature type="region of interest" description="Disordered" evidence="5">
    <location>
        <begin position="162"/>
        <end position="215"/>
    </location>
</feature>
<keyword evidence="4" id="KW-0539">Nucleus</keyword>
<feature type="domain" description="Velvet" evidence="6">
    <location>
        <begin position="86"/>
        <end position="604"/>
    </location>
</feature>